<dbReference type="PANTHER" id="PTHR33186:SF15">
    <property type="entry name" value="OS06G0249850 PROTEIN"/>
    <property type="match status" value="1"/>
</dbReference>
<keyword evidence="1" id="KW-0812">Transmembrane</keyword>
<evidence type="ECO:0000313" key="3">
    <source>
        <dbReference type="Proteomes" id="UP000324897"/>
    </source>
</evidence>
<dbReference type="AlphaFoldDB" id="A0A5J9VYB3"/>
<feature type="transmembrane region" description="Helical" evidence="1">
    <location>
        <begin position="126"/>
        <end position="148"/>
    </location>
</feature>
<dbReference type="Proteomes" id="UP000324897">
    <property type="component" value="Chromosome 4"/>
</dbReference>
<proteinExistence type="predicted"/>
<reference evidence="2 3" key="1">
    <citation type="journal article" date="2019" name="Sci. Rep.">
        <title>A high-quality genome of Eragrostis curvula grass provides insights into Poaceae evolution and supports new strategies to enhance forage quality.</title>
        <authorList>
            <person name="Carballo J."/>
            <person name="Santos B.A.C.M."/>
            <person name="Zappacosta D."/>
            <person name="Garbus I."/>
            <person name="Selva J.P."/>
            <person name="Gallo C.A."/>
            <person name="Diaz A."/>
            <person name="Albertini E."/>
            <person name="Caccamo M."/>
            <person name="Echenique V."/>
        </authorList>
    </citation>
    <scope>NUCLEOTIDE SEQUENCE [LARGE SCALE GENOMIC DNA]</scope>
    <source>
        <strain evidence="3">cv. Victoria</strain>
        <tissue evidence="2">Leaf</tissue>
    </source>
</reference>
<sequence length="206" mass="22416">MSTHRSLARCVPKQVYDLIPRGNDWLWPNVLVGNELCFMYELPTGIVKYNLLTREISLIDLRSISSSPHVLTTTEDGKLGFATVDNSRLYLWSREDGPGDDAGWAESRVIELESLLPGDALFSSPIAIGFAAGVGSVFVATDVGVFSIDLRSQRARKMLDGGCTNIVPYMRFYTPGIAGNNKLGLVTFGAAWASTCEELSLCDSSA</sequence>
<dbReference type="PANTHER" id="PTHR33186">
    <property type="entry name" value="OS10G0136150 PROTEIN-RELATED"/>
    <property type="match status" value="1"/>
</dbReference>
<keyword evidence="3" id="KW-1185">Reference proteome</keyword>
<dbReference type="OrthoDB" id="688395at2759"/>
<keyword evidence="1" id="KW-1133">Transmembrane helix</keyword>
<name>A0A5J9VYB3_9POAL</name>
<dbReference type="EMBL" id="RWGY01000007">
    <property type="protein sequence ID" value="TVU40586.1"/>
    <property type="molecule type" value="Genomic_DNA"/>
</dbReference>
<gene>
    <name evidence="2" type="ORF">EJB05_14053</name>
</gene>
<accession>A0A5J9VYB3</accession>
<evidence type="ECO:0000256" key="1">
    <source>
        <dbReference type="SAM" id="Phobius"/>
    </source>
</evidence>
<dbReference type="Gramene" id="TVU40586">
    <property type="protein sequence ID" value="TVU40586"/>
    <property type="gene ID" value="EJB05_14053"/>
</dbReference>
<comment type="caution">
    <text evidence="2">The sequence shown here is derived from an EMBL/GenBank/DDBJ whole genome shotgun (WGS) entry which is preliminary data.</text>
</comment>
<protein>
    <submittedName>
        <fullName evidence="2">Uncharacterized protein</fullName>
    </submittedName>
</protein>
<keyword evidence="1" id="KW-0472">Membrane</keyword>
<organism evidence="2 3">
    <name type="scientific">Eragrostis curvula</name>
    <name type="common">weeping love grass</name>
    <dbReference type="NCBI Taxonomy" id="38414"/>
    <lineage>
        <taxon>Eukaryota</taxon>
        <taxon>Viridiplantae</taxon>
        <taxon>Streptophyta</taxon>
        <taxon>Embryophyta</taxon>
        <taxon>Tracheophyta</taxon>
        <taxon>Spermatophyta</taxon>
        <taxon>Magnoliopsida</taxon>
        <taxon>Liliopsida</taxon>
        <taxon>Poales</taxon>
        <taxon>Poaceae</taxon>
        <taxon>PACMAD clade</taxon>
        <taxon>Chloridoideae</taxon>
        <taxon>Eragrostideae</taxon>
        <taxon>Eragrostidinae</taxon>
        <taxon>Eragrostis</taxon>
    </lineage>
</organism>
<evidence type="ECO:0000313" key="2">
    <source>
        <dbReference type="EMBL" id="TVU40586.1"/>
    </source>
</evidence>